<dbReference type="RefSeq" id="XP_018142664.1">
    <property type="nucleotide sequence ID" value="XM_018294089.1"/>
</dbReference>
<dbReference type="EMBL" id="LSBJ02000005">
    <property type="protein sequence ID" value="OAQ65350.1"/>
    <property type="molecule type" value="Genomic_DNA"/>
</dbReference>
<evidence type="ECO:0000256" key="1">
    <source>
        <dbReference type="SAM" id="MobiDB-lite"/>
    </source>
</evidence>
<evidence type="ECO:0000313" key="2">
    <source>
        <dbReference type="EMBL" id="OAQ65350.1"/>
    </source>
</evidence>
<protein>
    <submittedName>
        <fullName evidence="2">Uncharacterized protein</fullName>
    </submittedName>
</protein>
<sequence>MLPPVYTSHHRPKQSQNRQVELSPVRIQVKAGFGGVQQTVNLREPKASVTQIKPSSAVCRVRAPGKVMAVCLEARSGSSFLSCSSPIFQLRFTIQT</sequence>
<organism evidence="2 3">
    <name type="scientific">Pochonia chlamydosporia 170</name>
    <dbReference type="NCBI Taxonomy" id="1380566"/>
    <lineage>
        <taxon>Eukaryota</taxon>
        <taxon>Fungi</taxon>
        <taxon>Dikarya</taxon>
        <taxon>Ascomycota</taxon>
        <taxon>Pezizomycotina</taxon>
        <taxon>Sordariomycetes</taxon>
        <taxon>Hypocreomycetidae</taxon>
        <taxon>Hypocreales</taxon>
        <taxon>Clavicipitaceae</taxon>
        <taxon>Pochonia</taxon>
    </lineage>
</organism>
<accession>A0A179FJC4</accession>
<dbReference type="AlphaFoldDB" id="A0A179FJC4"/>
<feature type="region of interest" description="Disordered" evidence="1">
    <location>
        <begin position="1"/>
        <end position="21"/>
    </location>
</feature>
<dbReference type="KEGG" id="pchm:VFPPC_16336"/>
<gene>
    <name evidence="2" type="ORF">VFPPC_16336</name>
</gene>
<dbReference type="GeneID" id="28858083"/>
<comment type="caution">
    <text evidence="2">The sequence shown here is derived from an EMBL/GenBank/DDBJ whole genome shotgun (WGS) entry which is preliminary data.</text>
</comment>
<reference evidence="2 3" key="1">
    <citation type="journal article" date="2016" name="PLoS Pathog.">
        <title>Biosynthesis of antibiotic leucinostatins in bio-control fungus Purpureocillium lilacinum and their inhibition on phytophthora revealed by genome mining.</title>
        <authorList>
            <person name="Wang G."/>
            <person name="Liu Z."/>
            <person name="Lin R."/>
            <person name="Li E."/>
            <person name="Mao Z."/>
            <person name="Ling J."/>
            <person name="Yang Y."/>
            <person name="Yin W.B."/>
            <person name="Xie B."/>
        </authorList>
    </citation>
    <scope>NUCLEOTIDE SEQUENCE [LARGE SCALE GENOMIC DNA]</scope>
    <source>
        <strain evidence="2">170</strain>
    </source>
</reference>
<proteinExistence type="predicted"/>
<evidence type="ECO:0000313" key="3">
    <source>
        <dbReference type="Proteomes" id="UP000078397"/>
    </source>
</evidence>
<dbReference type="Proteomes" id="UP000078397">
    <property type="component" value="Unassembled WGS sequence"/>
</dbReference>
<name>A0A179FJC4_METCM</name>
<keyword evidence="3" id="KW-1185">Reference proteome</keyword>